<feature type="non-terminal residue" evidence="2">
    <location>
        <position position="1"/>
    </location>
</feature>
<dbReference type="GO" id="GO:0019991">
    <property type="term" value="P:septate junction assembly"/>
    <property type="evidence" value="ECO:0007669"/>
    <property type="project" value="InterPro"/>
</dbReference>
<evidence type="ECO:0000256" key="1">
    <source>
        <dbReference type="SAM" id="Phobius"/>
    </source>
</evidence>
<dbReference type="AlphaFoldDB" id="A0A232F4M4"/>
<dbReference type="OrthoDB" id="6349206at2759"/>
<evidence type="ECO:0008006" key="4">
    <source>
        <dbReference type="Google" id="ProtNLM"/>
    </source>
</evidence>
<keyword evidence="1" id="KW-1133">Transmembrane helix</keyword>
<sequence>ISQDGQRNEAHHHQVFRTRASKNKFHWPPLPANEDGARIESTRIPPLARQLSSSGNVEPLCFTLKALASRRRTSYFQLLACILIGLHYHSQTSGHEMMLTTGTYCGYVIILVGLFAGGVMGTPVNRRVDLFFSLVGCALFIASGAVVIDNHQHESGEYFNKQMAKASISIIEGVLFFVDAVFTFKGEA</sequence>
<organism evidence="2 3">
    <name type="scientific">Trichomalopsis sarcophagae</name>
    <dbReference type="NCBI Taxonomy" id="543379"/>
    <lineage>
        <taxon>Eukaryota</taxon>
        <taxon>Metazoa</taxon>
        <taxon>Ecdysozoa</taxon>
        <taxon>Arthropoda</taxon>
        <taxon>Hexapoda</taxon>
        <taxon>Insecta</taxon>
        <taxon>Pterygota</taxon>
        <taxon>Neoptera</taxon>
        <taxon>Endopterygota</taxon>
        <taxon>Hymenoptera</taxon>
        <taxon>Apocrita</taxon>
        <taxon>Proctotrupomorpha</taxon>
        <taxon>Chalcidoidea</taxon>
        <taxon>Pteromalidae</taxon>
        <taxon>Pteromalinae</taxon>
        <taxon>Trichomalopsis</taxon>
    </lineage>
</organism>
<dbReference type="EMBL" id="NNAY01000947">
    <property type="protein sequence ID" value="OXU25786.1"/>
    <property type="molecule type" value="Genomic_DNA"/>
</dbReference>
<comment type="caution">
    <text evidence="2">The sequence shown here is derived from an EMBL/GenBank/DDBJ whole genome shotgun (WGS) entry which is preliminary data.</text>
</comment>
<dbReference type="GO" id="GO:0005886">
    <property type="term" value="C:plasma membrane"/>
    <property type="evidence" value="ECO:0007669"/>
    <property type="project" value="TreeGrafter"/>
</dbReference>
<dbReference type="InterPro" id="IPR038976">
    <property type="entry name" value="Ssk"/>
</dbReference>
<feature type="transmembrane region" description="Helical" evidence="1">
    <location>
        <begin position="97"/>
        <end position="116"/>
    </location>
</feature>
<gene>
    <name evidence="2" type="ORF">TSAR_010909</name>
</gene>
<dbReference type="PANTHER" id="PTHR36692:SF2">
    <property type="entry name" value="GEO12064P1"/>
    <property type="match status" value="1"/>
</dbReference>
<dbReference type="PANTHER" id="PTHR36692">
    <property type="entry name" value="PROTEIN SNAKESKIN"/>
    <property type="match status" value="1"/>
</dbReference>
<evidence type="ECO:0000313" key="3">
    <source>
        <dbReference type="Proteomes" id="UP000215335"/>
    </source>
</evidence>
<reference evidence="2 3" key="1">
    <citation type="journal article" date="2017" name="Curr. Biol.">
        <title>The Evolution of Venom by Co-option of Single-Copy Genes.</title>
        <authorList>
            <person name="Martinson E.O."/>
            <person name="Mrinalini"/>
            <person name="Kelkar Y.D."/>
            <person name="Chang C.H."/>
            <person name="Werren J.H."/>
        </authorList>
    </citation>
    <scope>NUCLEOTIDE SEQUENCE [LARGE SCALE GENOMIC DNA]</scope>
    <source>
        <strain evidence="2 3">Alberta</strain>
        <tissue evidence="2">Whole body</tissue>
    </source>
</reference>
<dbReference type="Proteomes" id="UP000215335">
    <property type="component" value="Unassembled WGS sequence"/>
</dbReference>
<feature type="transmembrane region" description="Helical" evidence="1">
    <location>
        <begin position="74"/>
        <end position="91"/>
    </location>
</feature>
<evidence type="ECO:0000313" key="2">
    <source>
        <dbReference type="EMBL" id="OXU25786.1"/>
    </source>
</evidence>
<proteinExistence type="predicted"/>
<protein>
    <recommendedName>
        <fullName evidence="4">MARVEL domain-containing protein</fullName>
    </recommendedName>
</protein>
<keyword evidence="1" id="KW-0812">Transmembrane</keyword>
<feature type="transmembrane region" description="Helical" evidence="1">
    <location>
        <begin position="128"/>
        <end position="148"/>
    </location>
</feature>
<accession>A0A232F4M4</accession>
<keyword evidence="1" id="KW-0472">Membrane</keyword>
<keyword evidence="3" id="KW-1185">Reference proteome</keyword>
<name>A0A232F4M4_9HYME</name>